<keyword evidence="3" id="KW-1185">Reference proteome</keyword>
<dbReference type="Proteomes" id="UP000320333">
    <property type="component" value="Unassembled WGS sequence"/>
</dbReference>
<gene>
    <name evidence="2" type="ORF">CcCBS67573_g02868</name>
</gene>
<keyword evidence="1" id="KW-0812">Transmembrane</keyword>
<dbReference type="EMBL" id="QEAP01000065">
    <property type="protein sequence ID" value="TPX75870.1"/>
    <property type="molecule type" value="Genomic_DNA"/>
</dbReference>
<dbReference type="OrthoDB" id="2141074at2759"/>
<dbReference type="AlphaFoldDB" id="A0A507FJH9"/>
<feature type="transmembrane region" description="Helical" evidence="1">
    <location>
        <begin position="122"/>
        <end position="142"/>
    </location>
</feature>
<keyword evidence="1" id="KW-1133">Transmembrane helix</keyword>
<reference evidence="2 3" key="1">
    <citation type="journal article" date="2019" name="Sci. Rep.">
        <title>Comparative genomics of chytrid fungi reveal insights into the obligate biotrophic and pathogenic lifestyle of Synchytrium endobioticum.</title>
        <authorList>
            <person name="van de Vossenberg B.T.L.H."/>
            <person name="Warris S."/>
            <person name="Nguyen H.D.T."/>
            <person name="van Gent-Pelzer M.P.E."/>
            <person name="Joly D.L."/>
            <person name="van de Geest H.C."/>
            <person name="Bonants P.J.M."/>
            <person name="Smith D.S."/>
            <person name="Levesque C.A."/>
            <person name="van der Lee T.A.J."/>
        </authorList>
    </citation>
    <scope>NUCLEOTIDE SEQUENCE [LARGE SCALE GENOMIC DNA]</scope>
    <source>
        <strain evidence="2 3">CBS 675.73</strain>
    </source>
</reference>
<comment type="caution">
    <text evidence="2">The sequence shown here is derived from an EMBL/GenBank/DDBJ whole genome shotgun (WGS) entry which is preliminary data.</text>
</comment>
<accession>A0A507FJH9</accession>
<proteinExistence type="predicted"/>
<name>A0A507FJH9_9FUNG</name>
<feature type="transmembrane region" description="Helical" evidence="1">
    <location>
        <begin position="149"/>
        <end position="169"/>
    </location>
</feature>
<evidence type="ECO:0000313" key="2">
    <source>
        <dbReference type="EMBL" id="TPX75870.1"/>
    </source>
</evidence>
<evidence type="ECO:0000313" key="3">
    <source>
        <dbReference type="Proteomes" id="UP000320333"/>
    </source>
</evidence>
<feature type="transmembrane region" description="Helical" evidence="1">
    <location>
        <begin position="62"/>
        <end position="84"/>
    </location>
</feature>
<protein>
    <recommendedName>
        <fullName evidence="4">EXPERA domain-containing protein</fullName>
    </recommendedName>
</protein>
<evidence type="ECO:0008006" key="4">
    <source>
        <dbReference type="Google" id="ProtNLM"/>
    </source>
</evidence>
<sequence length="190" mass="21142">MPPKFTVPSYRLFLASGLIHTVVAVTGLLALRVPALTRPLLGDVSVQELLLPALGASKAGELALEMMLTGMLCFAGLPALLVYFYNPSDRKSVLPLAFPAAIYHMYHLLMLFSTFLTTDIPVLGPSETAVPTFLITILNEAIKTYRVRLWFCNAFVHLPMYLWYVVWIVRVQETGGVPGYRLVNNKSKKE</sequence>
<feature type="transmembrane region" description="Helical" evidence="1">
    <location>
        <begin position="96"/>
        <end position="116"/>
    </location>
</feature>
<evidence type="ECO:0000256" key="1">
    <source>
        <dbReference type="SAM" id="Phobius"/>
    </source>
</evidence>
<organism evidence="2 3">
    <name type="scientific">Chytriomyces confervae</name>
    <dbReference type="NCBI Taxonomy" id="246404"/>
    <lineage>
        <taxon>Eukaryota</taxon>
        <taxon>Fungi</taxon>
        <taxon>Fungi incertae sedis</taxon>
        <taxon>Chytridiomycota</taxon>
        <taxon>Chytridiomycota incertae sedis</taxon>
        <taxon>Chytridiomycetes</taxon>
        <taxon>Chytridiales</taxon>
        <taxon>Chytriomycetaceae</taxon>
        <taxon>Chytriomyces</taxon>
    </lineage>
</organism>
<keyword evidence="1" id="KW-0472">Membrane</keyword>
<feature type="transmembrane region" description="Helical" evidence="1">
    <location>
        <begin position="12"/>
        <end position="31"/>
    </location>
</feature>